<reference evidence="3" key="1">
    <citation type="submission" date="2022-12" db="EMBL/GenBank/DDBJ databases">
        <authorList>
            <person name="Petersen C."/>
        </authorList>
    </citation>
    <scope>NUCLEOTIDE SEQUENCE</scope>
    <source>
        <strain evidence="3">IBT 16125</strain>
    </source>
</reference>
<proteinExistence type="predicted"/>
<dbReference type="AlphaFoldDB" id="A0AAD6G7S4"/>
<feature type="domain" description="Alpha/beta hydrolase fold-3" evidence="2">
    <location>
        <begin position="79"/>
        <end position="291"/>
    </location>
</feature>
<dbReference type="PANTHER" id="PTHR48081:SF8">
    <property type="entry name" value="ALPHA_BETA HYDROLASE FOLD-3 DOMAIN-CONTAINING PROTEIN-RELATED"/>
    <property type="match status" value="1"/>
</dbReference>
<dbReference type="Proteomes" id="UP001213681">
    <property type="component" value="Unassembled WGS sequence"/>
</dbReference>
<dbReference type="SUPFAM" id="SSF53474">
    <property type="entry name" value="alpha/beta-Hydrolases"/>
    <property type="match status" value="1"/>
</dbReference>
<organism evidence="3 4">
    <name type="scientific">Penicillium daleae</name>
    <dbReference type="NCBI Taxonomy" id="63821"/>
    <lineage>
        <taxon>Eukaryota</taxon>
        <taxon>Fungi</taxon>
        <taxon>Dikarya</taxon>
        <taxon>Ascomycota</taxon>
        <taxon>Pezizomycotina</taxon>
        <taxon>Eurotiomycetes</taxon>
        <taxon>Eurotiomycetidae</taxon>
        <taxon>Eurotiales</taxon>
        <taxon>Aspergillaceae</taxon>
        <taxon>Penicillium</taxon>
    </lineage>
</organism>
<dbReference type="PANTHER" id="PTHR48081">
    <property type="entry name" value="AB HYDROLASE SUPERFAMILY PROTEIN C4A8.06C"/>
    <property type="match status" value="1"/>
</dbReference>
<protein>
    <recommendedName>
        <fullName evidence="2">Alpha/beta hydrolase fold-3 domain-containing protein</fullName>
    </recommendedName>
</protein>
<gene>
    <name evidence="3" type="ORF">N7458_000351</name>
</gene>
<dbReference type="GO" id="GO:0016787">
    <property type="term" value="F:hydrolase activity"/>
    <property type="evidence" value="ECO:0007669"/>
    <property type="project" value="UniProtKB-KW"/>
</dbReference>
<dbReference type="GeneID" id="81593988"/>
<comment type="caution">
    <text evidence="3">The sequence shown here is derived from an EMBL/GenBank/DDBJ whole genome shotgun (WGS) entry which is preliminary data.</text>
</comment>
<sequence length="323" mass="35393">MAPNYAESWLKLENAFGGRVALQGDVFDIRKQFAELAAAISLGYKPFADELRVSDGVIKSIPYRIYIPKDEGTSIPVGVYMHGGGYILGDLEAEDTICRTLCKEANTIIISVDYRLAPEHKHPAQLQDALTAYENVQSYGGDRSQIYTIGTSAGAALALLAARDIISGLSSVPSDCLCGVIAISPLTAHPDNIPVKYQQLHTSYEEFGEGAPVLTRSVLAQFLQYAGAVPDDASSFILLDDRVFPKFPAVYISTAECDLLRDDGKILASALKDAGVTVHEDDYQGLPHCFWFFHALPEWTVFIKNTVTAVSWIQDRINCPKRQ</sequence>
<dbReference type="GO" id="GO:0017000">
    <property type="term" value="P:antibiotic biosynthetic process"/>
    <property type="evidence" value="ECO:0007669"/>
    <property type="project" value="UniProtKB-ARBA"/>
</dbReference>
<dbReference type="RefSeq" id="XP_056771512.1">
    <property type="nucleotide sequence ID" value="XM_056903745.1"/>
</dbReference>
<evidence type="ECO:0000313" key="3">
    <source>
        <dbReference type="EMBL" id="KAJ5464665.1"/>
    </source>
</evidence>
<dbReference type="GO" id="GO:0072330">
    <property type="term" value="P:monocarboxylic acid biosynthetic process"/>
    <property type="evidence" value="ECO:0007669"/>
    <property type="project" value="UniProtKB-ARBA"/>
</dbReference>
<dbReference type="InterPro" id="IPR029058">
    <property type="entry name" value="AB_hydrolase_fold"/>
</dbReference>
<reference evidence="3" key="2">
    <citation type="journal article" date="2023" name="IMA Fungus">
        <title>Comparative genomic study of the Penicillium genus elucidates a diverse pangenome and 15 lateral gene transfer events.</title>
        <authorList>
            <person name="Petersen C."/>
            <person name="Sorensen T."/>
            <person name="Nielsen M.R."/>
            <person name="Sondergaard T.E."/>
            <person name="Sorensen J.L."/>
            <person name="Fitzpatrick D.A."/>
            <person name="Frisvad J.C."/>
            <person name="Nielsen K.L."/>
        </authorList>
    </citation>
    <scope>NUCLEOTIDE SEQUENCE</scope>
    <source>
        <strain evidence="3">IBT 16125</strain>
    </source>
</reference>
<dbReference type="Pfam" id="PF07859">
    <property type="entry name" value="Abhydrolase_3"/>
    <property type="match status" value="1"/>
</dbReference>
<dbReference type="InterPro" id="IPR013094">
    <property type="entry name" value="AB_hydrolase_3"/>
</dbReference>
<keyword evidence="4" id="KW-1185">Reference proteome</keyword>
<evidence type="ECO:0000256" key="1">
    <source>
        <dbReference type="ARBA" id="ARBA00022801"/>
    </source>
</evidence>
<dbReference type="InterPro" id="IPR050300">
    <property type="entry name" value="GDXG_lipolytic_enzyme"/>
</dbReference>
<dbReference type="Gene3D" id="3.40.50.1820">
    <property type="entry name" value="alpha/beta hydrolase"/>
    <property type="match status" value="1"/>
</dbReference>
<keyword evidence="1" id="KW-0378">Hydrolase</keyword>
<evidence type="ECO:0000259" key="2">
    <source>
        <dbReference type="Pfam" id="PF07859"/>
    </source>
</evidence>
<evidence type="ECO:0000313" key="4">
    <source>
        <dbReference type="Proteomes" id="UP001213681"/>
    </source>
</evidence>
<accession>A0AAD6G7S4</accession>
<dbReference type="EMBL" id="JAPVEA010000001">
    <property type="protein sequence ID" value="KAJ5464665.1"/>
    <property type="molecule type" value="Genomic_DNA"/>
</dbReference>
<name>A0AAD6G7S4_9EURO</name>